<evidence type="ECO:0000313" key="2">
    <source>
        <dbReference type="EMBL" id="KUH59354.1"/>
    </source>
</evidence>
<evidence type="ECO:0000313" key="3">
    <source>
        <dbReference type="Proteomes" id="UP000054078"/>
    </source>
</evidence>
<comment type="caution">
    <text evidence="2">The sequence shown here is derived from an EMBL/GenBank/DDBJ whole genome shotgun (WGS) entry which is preliminary data.</text>
</comment>
<sequence>MTTRLTRTRWLPVVSGAVAAVLAFAALPMTALANDELNPGPYSESNQLSTDAYSALGLTVSDDTGDAGTYAPYGSDKNVSTTLLSDDEVYMAANGARKNVYTLRRKLNQLCDANTSAEGLVGYTTISDDY</sequence>
<dbReference type="EMBL" id="LOJF01000001">
    <property type="protein sequence ID" value="KUH59354.1"/>
    <property type="molecule type" value="Genomic_DNA"/>
</dbReference>
<protein>
    <submittedName>
        <fullName evidence="2">Uncharacterized protein</fullName>
    </submittedName>
</protein>
<dbReference type="RefSeq" id="WP_059053566.1">
    <property type="nucleotide sequence ID" value="NZ_LOJF01000001.1"/>
</dbReference>
<name>A0A117J573_TRASO</name>
<dbReference type="AlphaFoldDB" id="A0A117J573"/>
<dbReference type="Proteomes" id="UP000054078">
    <property type="component" value="Unassembled WGS sequence"/>
</dbReference>
<feature type="signal peptide" evidence="1">
    <location>
        <begin position="1"/>
        <end position="33"/>
    </location>
</feature>
<gene>
    <name evidence="2" type="ORF">AUL39_03275</name>
</gene>
<organism evidence="2 3">
    <name type="scientific">Tractidigestivibacter scatoligenes</name>
    <name type="common">Olsenella scatoligenes</name>
    <dbReference type="NCBI Taxonomy" id="1299998"/>
    <lineage>
        <taxon>Bacteria</taxon>
        <taxon>Bacillati</taxon>
        <taxon>Actinomycetota</taxon>
        <taxon>Coriobacteriia</taxon>
        <taxon>Coriobacteriales</taxon>
        <taxon>Atopobiaceae</taxon>
        <taxon>Tractidigestivibacter</taxon>
    </lineage>
</organism>
<dbReference type="STRING" id="1299998.AUL39_03275"/>
<keyword evidence="3" id="KW-1185">Reference proteome</keyword>
<reference evidence="2 3" key="1">
    <citation type="submission" date="2015-12" db="EMBL/GenBank/DDBJ databases">
        <title>Draft Genome Sequence of Olsenella scatoligenes SK9K4T; a Producer of 3-Methylindole- (skatole) and 4-Methylphenol- (p-cresol) Isolated from Pig Feces.</title>
        <authorList>
            <person name="Li X."/>
            <person name="Borg B."/>
            <person name="Canibe N."/>
        </authorList>
    </citation>
    <scope>NUCLEOTIDE SEQUENCE [LARGE SCALE GENOMIC DNA]</scope>
    <source>
        <strain evidence="2 3">SK9K4</strain>
    </source>
</reference>
<accession>A0A117J573</accession>
<proteinExistence type="predicted"/>
<keyword evidence="1" id="KW-0732">Signal</keyword>
<evidence type="ECO:0000256" key="1">
    <source>
        <dbReference type="SAM" id="SignalP"/>
    </source>
</evidence>
<feature type="chain" id="PRO_5007149209" evidence="1">
    <location>
        <begin position="34"/>
        <end position="130"/>
    </location>
</feature>